<evidence type="ECO:0000313" key="2">
    <source>
        <dbReference type="EMBL" id="KAK1601171.1"/>
    </source>
</evidence>
<dbReference type="AlphaFoldDB" id="A0AAD8QEF9"/>
<feature type="region of interest" description="Disordered" evidence="1">
    <location>
        <begin position="194"/>
        <end position="218"/>
    </location>
</feature>
<evidence type="ECO:0000313" key="3">
    <source>
        <dbReference type="Proteomes" id="UP001231189"/>
    </source>
</evidence>
<keyword evidence="3" id="KW-1185">Reference proteome</keyword>
<dbReference type="EMBL" id="JAUUTY010000495">
    <property type="protein sequence ID" value="KAK1601171.1"/>
    <property type="molecule type" value="Genomic_DNA"/>
</dbReference>
<accession>A0AAD8QEF9</accession>
<protein>
    <submittedName>
        <fullName evidence="2">Uncharacterized protein</fullName>
    </submittedName>
</protein>
<name>A0AAD8QEF9_LOLMU</name>
<gene>
    <name evidence="2" type="ORF">QYE76_016883</name>
</gene>
<dbReference type="Proteomes" id="UP001231189">
    <property type="component" value="Unassembled WGS sequence"/>
</dbReference>
<comment type="caution">
    <text evidence="2">The sequence shown here is derived from an EMBL/GenBank/DDBJ whole genome shotgun (WGS) entry which is preliminary data.</text>
</comment>
<evidence type="ECO:0000256" key="1">
    <source>
        <dbReference type="SAM" id="MobiDB-lite"/>
    </source>
</evidence>
<organism evidence="2 3">
    <name type="scientific">Lolium multiflorum</name>
    <name type="common">Italian ryegrass</name>
    <name type="synonym">Lolium perenne subsp. multiflorum</name>
    <dbReference type="NCBI Taxonomy" id="4521"/>
    <lineage>
        <taxon>Eukaryota</taxon>
        <taxon>Viridiplantae</taxon>
        <taxon>Streptophyta</taxon>
        <taxon>Embryophyta</taxon>
        <taxon>Tracheophyta</taxon>
        <taxon>Spermatophyta</taxon>
        <taxon>Magnoliopsida</taxon>
        <taxon>Liliopsida</taxon>
        <taxon>Poales</taxon>
        <taxon>Poaceae</taxon>
        <taxon>BOP clade</taxon>
        <taxon>Pooideae</taxon>
        <taxon>Poodae</taxon>
        <taxon>Poeae</taxon>
        <taxon>Poeae Chloroplast Group 2 (Poeae type)</taxon>
        <taxon>Loliodinae</taxon>
        <taxon>Loliinae</taxon>
        <taxon>Lolium</taxon>
    </lineage>
</organism>
<feature type="compositionally biased region" description="Polar residues" evidence="1">
    <location>
        <begin position="203"/>
        <end position="218"/>
    </location>
</feature>
<reference evidence="2" key="1">
    <citation type="submission" date="2023-07" db="EMBL/GenBank/DDBJ databases">
        <title>A chromosome-level genome assembly of Lolium multiflorum.</title>
        <authorList>
            <person name="Chen Y."/>
            <person name="Copetti D."/>
            <person name="Kolliker R."/>
            <person name="Studer B."/>
        </authorList>
    </citation>
    <scope>NUCLEOTIDE SEQUENCE</scope>
    <source>
        <strain evidence="2">02402/16</strain>
        <tissue evidence="2">Leaf</tissue>
    </source>
</reference>
<sequence length="218" mass="23459">MEMMAPACKSERCYQPRRGRSLPPSTLFIWAISRRTRRKTDGEKFYRKKGEMDQSLEGLFPCFFIGFKITAQAALVTISRTIVGLSSLKTLEPAVPAWLLASPAASMLGAQQEHDHDVTPVLGDIGVALPDAISGNDRGKHAAWPPSKRPAVVVLRSQGVMDVVPQPAATAVDAILVAPLRRVVAPCRSSSRKRSAAALGHNASASSGDNASCTQRRD</sequence>
<proteinExistence type="predicted"/>